<dbReference type="AlphaFoldDB" id="A0AAN6W409"/>
<feature type="compositionally biased region" description="Low complexity" evidence="1">
    <location>
        <begin position="155"/>
        <end position="164"/>
    </location>
</feature>
<accession>A0AAN6W409</accession>
<dbReference type="EMBL" id="MU866254">
    <property type="protein sequence ID" value="KAK4174994.1"/>
    <property type="molecule type" value="Genomic_DNA"/>
</dbReference>
<evidence type="ECO:0000256" key="1">
    <source>
        <dbReference type="SAM" id="MobiDB-lite"/>
    </source>
</evidence>
<organism evidence="2 3">
    <name type="scientific">Triangularia setosa</name>
    <dbReference type="NCBI Taxonomy" id="2587417"/>
    <lineage>
        <taxon>Eukaryota</taxon>
        <taxon>Fungi</taxon>
        <taxon>Dikarya</taxon>
        <taxon>Ascomycota</taxon>
        <taxon>Pezizomycotina</taxon>
        <taxon>Sordariomycetes</taxon>
        <taxon>Sordariomycetidae</taxon>
        <taxon>Sordariales</taxon>
        <taxon>Podosporaceae</taxon>
        <taxon>Triangularia</taxon>
    </lineage>
</organism>
<dbReference type="Proteomes" id="UP001302321">
    <property type="component" value="Unassembled WGS sequence"/>
</dbReference>
<reference evidence="2" key="2">
    <citation type="submission" date="2023-05" db="EMBL/GenBank/DDBJ databases">
        <authorList>
            <consortium name="Lawrence Berkeley National Laboratory"/>
            <person name="Steindorff A."/>
            <person name="Hensen N."/>
            <person name="Bonometti L."/>
            <person name="Westerberg I."/>
            <person name="Brannstrom I.O."/>
            <person name="Guillou S."/>
            <person name="Cros-Aarteil S."/>
            <person name="Calhoun S."/>
            <person name="Haridas S."/>
            <person name="Kuo A."/>
            <person name="Mondo S."/>
            <person name="Pangilinan J."/>
            <person name="Riley R."/>
            <person name="Labutti K."/>
            <person name="Andreopoulos B."/>
            <person name="Lipzen A."/>
            <person name="Chen C."/>
            <person name="Yanf M."/>
            <person name="Daum C."/>
            <person name="Ng V."/>
            <person name="Clum A."/>
            <person name="Ohm R."/>
            <person name="Martin F."/>
            <person name="Silar P."/>
            <person name="Natvig D."/>
            <person name="Lalanne C."/>
            <person name="Gautier V."/>
            <person name="Ament-Velasquez S.L."/>
            <person name="Kruys A."/>
            <person name="Hutchinson M.I."/>
            <person name="Powell A.J."/>
            <person name="Barry K."/>
            <person name="Miller A.N."/>
            <person name="Grigoriev I.V."/>
            <person name="Debuchy R."/>
            <person name="Gladieux P."/>
            <person name="Thoren M.H."/>
            <person name="Johannesson H."/>
        </authorList>
    </citation>
    <scope>NUCLEOTIDE SEQUENCE</scope>
    <source>
        <strain evidence="2">CBS 892.96</strain>
    </source>
</reference>
<reference evidence="2" key="1">
    <citation type="journal article" date="2023" name="Mol. Phylogenet. Evol.">
        <title>Genome-scale phylogeny and comparative genomics of the fungal order Sordariales.</title>
        <authorList>
            <person name="Hensen N."/>
            <person name="Bonometti L."/>
            <person name="Westerberg I."/>
            <person name="Brannstrom I.O."/>
            <person name="Guillou S."/>
            <person name="Cros-Aarteil S."/>
            <person name="Calhoun S."/>
            <person name="Haridas S."/>
            <person name="Kuo A."/>
            <person name="Mondo S."/>
            <person name="Pangilinan J."/>
            <person name="Riley R."/>
            <person name="LaButti K."/>
            <person name="Andreopoulos B."/>
            <person name="Lipzen A."/>
            <person name="Chen C."/>
            <person name="Yan M."/>
            <person name="Daum C."/>
            <person name="Ng V."/>
            <person name="Clum A."/>
            <person name="Steindorff A."/>
            <person name="Ohm R.A."/>
            <person name="Martin F."/>
            <person name="Silar P."/>
            <person name="Natvig D.O."/>
            <person name="Lalanne C."/>
            <person name="Gautier V."/>
            <person name="Ament-Velasquez S.L."/>
            <person name="Kruys A."/>
            <person name="Hutchinson M.I."/>
            <person name="Powell A.J."/>
            <person name="Barry K."/>
            <person name="Miller A.N."/>
            <person name="Grigoriev I.V."/>
            <person name="Debuchy R."/>
            <person name="Gladieux P."/>
            <person name="Hiltunen Thoren M."/>
            <person name="Johannesson H."/>
        </authorList>
    </citation>
    <scope>NUCLEOTIDE SEQUENCE</scope>
    <source>
        <strain evidence="2">CBS 892.96</strain>
    </source>
</reference>
<feature type="region of interest" description="Disordered" evidence="1">
    <location>
        <begin position="79"/>
        <end position="124"/>
    </location>
</feature>
<dbReference type="PROSITE" id="PS51257">
    <property type="entry name" value="PROKAR_LIPOPROTEIN"/>
    <property type="match status" value="1"/>
</dbReference>
<comment type="caution">
    <text evidence="2">The sequence shown here is derived from an EMBL/GenBank/DDBJ whole genome shotgun (WGS) entry which is preliminary data.</text>
</comment>
<keyword evidence="3" id="KW-1185">Reference proteome</keyword>
<gene>
    <name evidence="2" type="ORF">QBC36DRAFT_31706</name>
</gene>
<sequence>MEMRPADAAGSPTLLVACFVTTLFSWCWQDRECFPKQLTRLPTLPRPFFKTPCPCRNIPILLLAPNTLLCPRRSRRSRPAVSSHLLSPRQHTRTPPAKPINRPVLSRPSIQLPGPRGTLVPSAGTFMPQLHQSTCLACHSWEPHSCQPRRAAANKSPKSSSSSKSSEDPKRPLAQFLAEV</sequence>
<name>A0AAN6W409_9PEZI</name>
<feature type="region of interest" description="Disordered" evidence="1">
    <location>
        <begin position="147"/>
        <end position="180"/>
    </location>
</feature>
<evidence type="ECO:0000313" key="3">
    <source>
        <dbReference type="Proteomes" id="UP001302321"/>
    </source>
</evidence>
<protein>
    <submittedName>
        <fullName evidence="2">Uncharacterized protein</fullName>
    </submittedName>
</protein>
<proteinExistence type="predicted"/>
<evidence type="ECO:0000313" key="2">
    <source>
        <dbReference type="EMBL" id="KAK4174994.1"/>
    </source>
</evidence>